<dbReference type="AlphaFoldDB" id="V5FIB0"/>
<protein>
    <recommendedName>
        <fullName evidence="3">Insertion element IS150 protein InsJ-like helix-turn-helix domain-containing protein</fullName>
    </recommendedName>
</protein>
<dbReference type="InterPro" id="IPR009057">
    <property type="entry name" value="Homeodomain-like_sf"/>
</dbReference>
<proteinExistence type="inferred from homology"/>
<dbReference type="Pfam" id="PF13518">
    <property type="entry name" value="HTH_28"/>
    <property type="match status" value="1"/>
</dbReference>
<feature type="domain" description="Insertion element IS150 protein InsJ-like helix-turn-helix" evidence="3">
    <location>
        <begin position="76"/>
        <end position="127"/>
    </location>
</feature>
<evidence type="ECO:0000256" key="1">
    <source>
        <dbReference type="ARBA" id="ARBA00038232"/>
    </source>
</evidence>
<dbReference type="SUPFAM" id="SSF46689">
    <property type="entry name" value="Homeodomain-like"/>
    <property type="match status" value="1"/>
</dbReference>
<dbReference type="PANTHER" id="PTHR33795:SF1">
    <property type="entry name" value="INSERTION ELEMENT IS150 PROTEIN INSJ"/>
    <property type="match status" value="1"/>
</dbReference>
<comment type="caution">
    <text evidence="4">The sequence shown here is derived from an EMBL/GenBank/DDBJ whole genome shotgun (WGS) entry which is preliminary data.</text>
</comment>
<evidence type="ECO:0000256" key="2">
    <source>
        <dbReference type="SAM" id="MobiDB-lite"/>
    </source>
</evidence>
<dbReference type="GO" id="GO:0043565">
    <property type="term" value="F:sequence-specific DNA binding"/>
    <property type="evidence" value="ECO:0007669"/>
    <property type="project" value="InterPro"/>
</dbReference>
<reference evidence="4 5" key="1">
    <citation type="submission" date="2013-10" db="EMBL/GenBank/DDBJ databases">
        <authorList>
            <person name="Ichikawa N."/>
            <person name="Kimura A."/>
            <person name="Ohji S."/>
            <person name="Hosoyama A."/>
            <person name="Fujita N."/>
        </authorList>
    </citation>
    <scope>NUCLEOTIDE SEQUENCE [LARGE SCALE GENOMIC DNA]</scope>
    <source>
        <strain evidence="4 5">NBRC 102217</strain>
    </source>
</reference>
<dbReference type="PANTHER" id="PTHR33795">
    <property type="entry name" value="INSERTION ELEMENT IS150 PROTEIN INSJ"/>
    <property type="match status" value="1"/>
</dbReference>
<evidence type="ECO:0000313" key="5">
    <source>
        <dbReference type="Proteomes" id="UP000017800"/>
    </source>
</evidence>
<sequence length="181" mass="20890">PNSWTPIIGGLFMSKYSRAFKCAVAKQFLLGECSSHDLSHTYSIAPPIIRYWGKVFEIHGSDSFKPHDFAKNAQTKLHALKKMWTNGWSINHTSAVLNFSSPGTLSVWLKQYKQYGIQGLERSRGQPPMSKHPFIKQKSDDEKTLEELKEELAYLRAENAVLKKLEELEQEKHRRTKKKRT</sequence>
<dbReference type="InterPro" id="IPR010921">
    <property type="entry name" value="Trp_repressor/repl_initiator"/>
</dbReference>
<gene>
    <name evidence="4" type="ORF">VHA01S_105_00010</name>
</gene>
<feature type="non-terminal residue" evidence="4">
    <location>
        <position position="1"/>
    </location>
</feature>
<evidence type="ECO:0000313" key="4">
    <source>
        <dbReference type="EMBL" id="GAD91428.1"/>
    </source>
</evidence>
<dbReference type="Proteomes" id="UP000017800">
    <property type="component" value="Unassembled WGS sequence"/>
</dbReference>
<evidence type="ECO:0000259" key="3">
    <source>
        <dbReference type="Pfam" id="PF13518"/>
    </source>
</evidence>
<keyword evidence="5" id="KW-1185">Reference proteome</keyword>
<reference evidence="4 5" key="2">
    <citation type="submission" date="2013-11" db="EMBL/GenBank/DDBJ databases">
        <title>Whole genome shotgun sequence of Vibrio halioticoli NBRC 102217.</title>
        <authorList>
            <person name="Isaki S."/>
            <person name="Kimura A."/>
            <person name="Ohji S."/>
            <person name="Hosoyama A."/>
            <person name="Fujita N."/>
            <person name="Hashimoto M."/>
            <person name="Hosoyama Y."/>
            <person name="Yamazoe A."/>
        </authorList>
    </citation>
    <scope>NUCLEOTIDE SEQUENCE [LARGE SCALE GENOMIC DNA]</scope>
    <source>
        <strain evidence="4 5">NBRC 102217</strain>
    </source>
</reference>
<dbReference type="eggNOG" id="COG2963">
    <property type="taxonomic scope" value="Bacteria"/>
</dbReference>
<feature type="region of interest" description="Disordered" evidence="2">
    <location>
        <begin position="121"/>
        <end position="142"/>
    </location>
</feature>
<dbReference type="EMBL" id="BAUJ01000105">
    <property type="protein sequence ID" value="GAD91428.1"/>
    <property type="molecule type" value="Genomic_DNA"/>
</dbReference>
<dbReference type="SUPFAM" id="SSF48295">
    <property type="entry name" value="TrpR-like"/>
    <property type="match status" value="1"/>
</dbReference>
<accession>V5FIB0</accession>
<name>V5FIB0_9VIBR</name>
<dbReference type="InterPro" id="IPR055247">
    <property type="entry name" value="InsJ-like_HTH"/>
</dbReference>
<dbReference type="RefSeq" id="WP_023405713.1">
    <property type="nucleotide sequence ID" value="NZ_BAUJ01000105.1"/>
</dbReference>
<dbReference type="InterPro" id="IPR052057">
    <property type="entry name" value="IS150/IS1296_orfA-like"/>
</dbReference>
<organism evidence="4 5">
    <name type="scientific">Vibrio halioticoli NBRC 102217</name>
    <dbReference type="NCBI Taxonomy" id="1219072"/>
    <lineage>
        <taxon>Bacteria</taxon>
        <taxon>Pseudomonadati</taxon>
        <taxon>Pseudomonadota</taxon>
        <taxon>Gammaproteobacteria</taxon>
        <taxon>Vibrionales</taxon>
        <taxon>Vibrionaceae</taxon>
        <taxon>Vibrio</taxon>
    </lineage>
</organism>
<comment type="similarity">
    <text evidence="1">Belongs to the IS150/IS1296 orfA family.</text>
</comment>